<dbReference type="RefSeq" id="XP_029241889.1">
    <property type="nucleotide sequence ID" value="XM_029378280.1"/>
</dbReference>
<feature type="region of interest" description="Disordered" evidence="6">
    <location>
        <begin position="131"/>
        <end position="151"/>
    </location>
</feature>
<evidence type="ECO:0000313" key="9">
    <source>
        <dbReference type="Proteomes" id="UP000283634"/>
    </source>
</evidence>
<organism evidence="8 9">
    <name type="scientific">Trypanosoma rangeli</name>
    <dbReference type="NCBI Taxonomy" id="5698"/>
    <lineage>
        <taxon>Eukaryota</taxon>
        <taxon>Discoba</taxon>
        <taxon>Euglenozoa</taxon>
        <taxon>Kinetoplastea</taxon>
        <taxon>Metakinetoplastina</taxon>
        <taxon>Trypanosomatida</taxon>
        <taxon>Trypanosomatidae</taxon>
        <taxon>Trypanosoma</taxon>
        <taxon>Herpetosoma</taxon>
    </lineage>
</organism>
<dbReference type="InterPro" id="IPR013083">
    <property type="entry name" value="Znf_RING/FYVE/PHD"/>
</dbReference>
<dbReference type="OrthoDB" id="660555at2759"/>
<dbReference type="GeneID" id="40325160"/>
<dbReference type="PROSITE" id="PS50178">
    <property type="entry name" value="ZF_FYVE"/>
    <property type="match status" value="1"/>
</dbReference>
<evidence type="ECO:0000256" key="4">
    <source>
        <dbReference type="PROSITE-ProRule" id="PRU00091"/>
    </source>
</evidence>
<name>A0A422NZM6_TRYRA</name>
<dbReference type="VEuPathDB" id="TriTrypDB:TRSC58_06727"/>
<evidence type="ECO:0000256" key="2">
    <source>
        <dbReference type="ARBA" id="ARBA00022771"/>
    </source>
</evidence>
<dbReference type="CDD" id="cd00065">
    <property type="entry name" value="FYVE_like_SF"/>
    <property type="match status" value="1"/>
</dbReference>
<accession>A0A422NZM6</accession>
<evidence type="ECO:0000259" key="7">
    <source>
        <dbReference type="PROSITE" id="PS50178"/>
    </source>
</evidence>
<feature type="domain" description="FYVE-type" evidence="7">
    <location>
        <begin position="344"/>
        <end position="406"/>
    </location>
</feature>
<dbReference type="SUPFAM" id="SSF57903">
    <property type="entry name" value="FYVE/PHD zinc finger"/>
    <property type="match status" value="1"/>
</dbReference>
<keyword evidence="1" id="KW-0479">Metal-binding</keyword>
<dbReference type="SMART" id="SM00064">
    <property type="entry name" value="FYVE"/>
    <property type="match status" value="1"/>
</dbReference>
<dbReference type="PANTHER" id="PTHR39490">
    <property type="entry name" value="ARRESTIN DOMAIN-CONTAINING PROTEIN D"/>
    <property type="match status" value="1"/>
</dbReference>
<reference evidence="8 9" key="1">
    <citation type="journal article" date="2018" name="BMC Genomics">
        <title>Genomic comparison of Trypanosoma conorhini and Trypanosoma rangeli to Trypanosoma cruzi strains of high and low virulence.</title>
        <authorList>
            <person name="Bradwell K.R."/>
            <person name="Koparde V.N."/>
            <person name="Matveyev A.V."/>
            <person name="Serrano M.G."/>
            <person name="Alves J.M."/>
            <person name="Parikh H."/>
            <person name="Huang B."/>
            <person name="Lee V."/>
            <person name="Espinosa-Alvarez O."/>
            <person name="Ortiz P.A."/>
            <person name="Costa-Martins A.G."/>
            <person name="Teixeira M.M."/>
            <person name="Buck G.A."/>
        </authorList>
    </citation>
    <scope>NUCLEOTIDE SEQUENCE [LARGE SCALE GENOMIC DNA]</scope>
    <source>
        <strain evidence="8 9">AM80</strain>
    </source>
</reference>
<dbReference type="AlphaFoldDB" id="A0A422NZM6"/>
<evidence type="ECO:0000256" key="6">
    <source>
        <dbReference type="SAM" id="MobiDB-lite"/>
    </source>
</evidence>
<evidence type="ECO:0000313" key="8">
    <source>
        <dbReference type="EMBL" id="RNF10962.1"/>
    </source>
</evidence>
<dbReference type="Gene3D" id="3.30.40.10">
    <property type="entry name" value="Zinc/RING finger domain, C3HC4 (zinc finger)"/>
    <property type="match status" value="1"/>
</dbReference>
<dbReference type="PANTHER" id="PTHR39490:SF8">
    <property type="entry name" value="ZINC FINGER FYVE DOMAIN-CONTAINING PROTEIN 21"/>
    <property type="match status" value="1"/>
</dbReference>
<keyword evidence="5" id="KW-0175">Coiled coil</keyword>
<keyword evidence="9" id="KW-1185">Reference proteome</keyword>
<evidence type="ECO:0000256" key="1">
    <source>
        <dbReference type="ARBA" id="ARBA00022723"/>
    </source>
</evidence>
<protein>
    <submittedName>
        <fullName evidence="8">Putative zinc finger protein</fullName>
    </submittedName>
</protein>
<gene>
    <name evidence="8" type="ORF">TraAM80_01227</name>
</gene>
<dbReference type="InterPro" id="IPR017455">
    <property type="entry name" value="Znf_FYVE-rel"/>
</dbReference>
<dbReference type="InterPro" id="IPR000306">
    <property type="entry name" value="Znf_FYVE"/>
</dbReference>
<dbReference type="GO" id="GO:0008270">
    <property type="term" value="F:zinc ion binding"/>
    <property type="evidence" value="ECO:0007669"/>
    <property type="project" value="UniProtKB-KW"/>
</dbReference>
<comment type="caution">
    <text evidence="8">The sequence shown here is derived from an EMBL/GenBank/DDBJ whole genome shotgun (WGS) entry which is preliminary data.</text>
</comment>
<dbReference type="Proteomes" id="UP000283634">
    <property type="component" value="Unassembled WGS sequence"/>
</dbReference>
<sequence length="523" mass="59134">MTVSSTDQMEELMGIATAFLRDMKDEKQEETMKVGEEWAGEVLKKLQKHGCCGGKAEAGAANMPVGDSAVGITYWVGQKALPSLTEEEVALAVHRLSQEERRKLAEEFDALQEERFELLCESEADLAHVEETAAERKTESPDGSGERRDEDDYIVMTSNKSDGRSMFFGGTLLELSYDNDAWPLSTQREVCAMTMDNHDMSPQHMPRFDTPTMDGPDTVAVSTFAASASASAAKLRPVPSCAISGCNTPSYNTKLEDYIRDRVRMMLLANRVTKDVEGDIIGAVLGAAEEVMQERERGLQLLLERRTESLRKAVQVAQMLQVLHRQAIGEYVKDPYLMQTWQRNEAAQVCQRCQRRFNLFVMRHHCRRCGLIFCQRCSSYAGILPDRKAEQYVASSWLRLCQDCYEICCEYQKRLITTLPPPRGRCERESRAPETPFSILFSNHSNFNGVLEDKLPPFYVVLPEEWYTVKAATASGWLNSFMKVPYLLSENFHDGLSFLSQLTAPGMRRLLSTTTDTIKRLKE</sequence>
<keyword evidence="3" id="KW-0862">Zinc</keyword>
<proteinExistence type="predicted"/>
<keyword evidence="2 4" id="KW-0863">Zinc-finger</keyword>
<feature type="compositionally biased region" description="Basic and acidic residues" evidence="6">
    <location>
        <begin position="131"/>
        <end position="150"/>
    </location>
</feature>
<evidence type="ECO:0000256" key="5">
    <source>
        <dbReference type="SAM" id="Coils"/>
    </source>
</evidence>
<dbReference type="InterPro" id="IPR052113">
    <property type="entry name" value="FYVE-type_Zinc_Finger"/>
</dbReference>
<dbReference type="OMA" id="QREVCAM"/>
<dbReference type="Pfam" id="PF01363">
    <property type="entry name" value="FYVE"/>
    <property type="match status" value="1"/>
</dbReference>
<dbReference type="InterPro" id="IPR011011">
    <property type="entry name" value="Znf_FYVE_PHD"/>
</dbReference>
<evidence type="ECO:0000256" key="3">
    <source>
        <dbReference type="ARBA" id="ARBA00022833"/>
    </source>
</evidence>
<feature type="coiled-coil region" evidence="5">
    <location>
        <begin position="94"/>
        <end position="121"/>
    </location>
</feature>
<dbReference type="EMBL" id="MKGL01000024">
    <property type="protein sequence ID" value="RNF10962.1"/>
    <property type="molecule type" value="Genomic_DNA"/>
</dbReference>